<dbReference type="InterPro" id="IPR027383">
    <property type="entry name" value="Znf_put"/>
</dbReference>
<dbReference type="AlphaFoldDB" id="A0A1H2SFA0"/>
<keyword evidence="3" id="KW-1185">Reference proteome</keyword>
<reference evidence="2 3" key="1">
    <citation type="submission" date="2016-10" db="EMBL/GenBank/DDBJ databases">
        <authorList>
            <person name="de Groot N.N."/>
        </authorList>
    </citation>
    <scope>NUCLEOTIDE SEQUENCE [LARGE SCALE GENOMIC DNA]</scope>
    <source>
        <strain evidence="2 3">DSM 19219</strain>
    </source>
</reference>
<dbReference type="RefSeq" id="WP_092567939.1">
    <property type="nucleotide sequence ID" value="NZ_BMXH01000001.1"/>
</dbReference>
<organism evidence="2 3">
    <name type="scientific">Aidingimonas halophila</name>
    <dbReference type="NCBI Taxonomy" id="574349"/>
    <lineage>
        <taxon>Bacteria</taxon>
        <taxon>Pseudomonadati</taxon>
        <taxon>Pseudomonadota</taxon>
        <taxon>Gammaproteobacteria</taxon>
        <taxon>Oceanospirillales</taxon>
        <taxon>Halomonadaceae</taxon>
        <taxon>Aidingimonas</taxon>
    </lineage>
</organism>
<sequence>MTRRTLTCEEVIEQLFDYLDQELDSQRQVDIEWHLAKCRDCFSRAEFERRLRDRMEALASVPAPSRLHRRIQSLLDQFDDESRS</sequence>
<evidence type="ECO:0000313" key="3">
    <source>
        <dbReference type="Proteomes" id="UP000198500"/>
    </source>
</evidence>
<dbReference type="STRING" id="574349.SAMN05443545_101548"/>
<feature type="domain" description="Putative zinc-finger" evidence="1">
    <location>
        <begin position="8"/>
        <end position="41"/>
    </location>
</feature>
<accession>A0A1H2SFA0</accession>
<dbReference type="OrthoDB" id="3267840at2"/>
<evidence type="ECO:0000259" key="1">
    <source>
        <dbReference type="Pfam" id="PF13490"/>
    </source>
</evidence>
<gene>
    <name evidence="2" type="ORF">SAMN05443545_101548</name>
</gene>
<dbReference type="EMBL" id="FNNI01000001">
    <property type="protein sequence ID" value="SDW30280.1"/>
    <property type="molecule type" value="Genomic_DNA"/>
</dbReference>
<dbReference type="Proteomes" id="UP000198500">
    <property type="component" value="Unassembled WGS sequence"/>
</dbReference>
<evidence type="ECO:0000313" key="2">
    <source>
        <dbReference type="EMBL" id="SDW30280.1"/>
    </source>
</evidence>
<dbReference type="Pfam" id="PF13490">
    <property type="entry name" value="zf-HC2"/>
    <property type="match status" value="1"/>
</dbReference>
<proteinExistence type="predicted"/>
<name>A0A1H2SFA0_9GAMM</name>
<protein>
    <submittedName>
        <fullName evidence="2">Mycothiol system anti-sigma-R factor</fullName>
    </submittedName>
</protein>